<proteinExistence type="predicted"/>
<dbReference type="HOGENOM" id="CLU_1260953_0_0_11"/>
<gene>
    <name evidence="1" type="ordered locus">Tcur_0926</name>
</gene>
<evidence type="ECO:0000313" key="1">
    <source>
        <dbReference type="EMBL" id="ACY96512.1"/>
    </source>
</evidence>
<dbReference type="Proteomes" id="UP000001918">
    <property type="component" value="Chromosome"/>
</dbReference>
<name>D1A6N7_THECD</name>
<dbReference type="AlphaFoldDB" id="D1A6N7"/>
<sequence length="219" mass="24806">MSTFATVGVPLLTVAATLAGGWFVTTRITDHWDQIKKHREMDLAAAEHFQRLYGEFIVVWKTWNALEGKHTAACPAPEEARWDCLQRMIEVEGEVEALVAKLATERVLTETEIDMLGSVRQAFKFVRRTIRKGRPLNWTSDEVEPYAAFKALVAALSHMVMNSPGPQHRPSSAVAARNFLQITDNRHEITWVATGLRLADTPIPEQPARRRRLLLSPRR</sequence>
<reference evidence="1 2" key="1">
    <citation type="journal article" date="2011" name="Stand. Genomic Sci.">
        <title>Complete genome sequence of Thermomonospora curvata type strain (B9).</title>
        <authorList>
            <person name="Chertkov O."/>
            <person name="Sikorski J."/>
            <person name="Nolan M."/>
            <person name="Lapidus A."/>
            <person name="Lucas S."/>
            <person name="Del Rio T.G."/>
            <person name="Tice H."/>
            <person name="Cheng J.F."/>
            <person name="Goodwin L."/>
            <person name="Pitluck S."/>
            <person name="Liolios K."/>
            <person name="Ivanova N."/>
            <person name="Mavromatis K."/>
            <person name="Mikhailova N."/>
            <person name="Ovchinnikova G."/>
            <person name="Pati A."/>
            <person name="Chen A."/>
            <person name="Palaniappan K."/>
            <person name="Djao O.D."/>
            <person name="Land M."/>
            <person name="Hauser L."/>
            <person name="Chang Y.J."/>
            <person name="Jeffries C.D."/>
            <person name="Brettin T."/>
            <person name="Han C."/>
            <person name="Detter J.C."/>
            <person name="Rohde M."/>
            <person name="Goker M."/>
            <person name="Woyke T."/>
            <person name="Bristow J."/>
            <person name="Eisen J.A."/>
            <person name="Markowitz V."/>
            <person name="Hugenholtz P."/>
            <person name="Klenk H.P."/>
            <person name="Kyrpides N.C."/>
        </authorList>
    </citation>
    <scope>NUCLEOTIDE SEQUENCE [LARGE SCALE GENOMIC DNA]</scope>
    <source>
        <strain evidence="2">ATCC 19995 / DSM 43183 / JCM 3096 / KCTC 9072 / NBRC 15933 / NCIMB 10081 / Henssen B9</strain>
    </source>
</reference>
<organism evidence="1 2">
    <name type="scientific">Thermomonospora curvata (strain ATCC 19995 / DSM 43183 / JCM 3096 / KCTC 9072 / NBRC 15933 / NCIMB 10081 / Henssen B9)</name>
    <dbReference type="NCBI Taxonomy" id="471852"/>
    <lineage>
        <taxon>Bacteria</taxon>
        <taxon>Bacillati</taxon>
        <taxon>Actinomycetota</taxon>
        <taxon>Actinomycetes</taxon>
        <taxon>Streptosporangiales</taxon>
        <taxon>Thermomonosporaceae</taxon>
        <taxon>Thermomonospora</taxon>
    </lineage>
</organism>
<dbReference type="KEGG" id="tcu:Tcur_0926"/>
<accession>D1A6N7</accession>
<keyword evidence="2" id="KW-1185">Reference proteome</keyword>
<dbReference type="EMBL" id="CP001738">
    <property type="protein sequence ID" value="ACY96512.1"/>
    <property type="molecule type" value="Genomic_DNA"/>
</dbReference>
<protein>
    <submittedName>
        <fullName evidence="1">Uncharacterized protein</fullName>
    </submittedName>
</protein>
<dbReference type="OrthoDB" id="3078431at2"/>
<evidence type="ECO:0000313" key="2">
    <source>
        <dbReference type="Proteomes" id="UP000001918"/>
    </source>
</evidence>